<dbReference type="InterPro" id="IPR017850">
    <property type="entry name" value="Alkaline_phosphatase_core_sf"/>
</dbReference>
<evidence type="ECO:0000313" key="2">
    <source>
        <dbReference type="Proteomes" id="UP001057580"/>
    </source>
</evidence>
<dbReference type="GeneID" id="74944733"/>
<dbReference type="AlphaFoldDB" id="A0A9E7R249"/>
<protein>
    <submittedName>
        <fullName evidence="1">LTA synthase family protein</fullName>
    </submittedName>
</protein>
<gene>
    <name evidence="1" type="ORF">N0B31_19885</name>
</gene>
<proteinExistence type="predicted"/>
<sequence length="294" mass="33130">MLASDPVNAPRNFYDIGLSALGRRISYGRNIYDEEWDVLIILDACRYDLFEEFAPRHDVYERFESVVPIYSCASATPEWLVKTFDRGPDELVSGTFYISSTGFVTEIDATRLYGIEEVWSYAVDPEYGVTRPGAVTNAAIKSYRETDADRYVIHYVQPHAPFLHCPGKYDSVGNGGEGGTQNVWRGLQEGRYERDEIWQDYGQNLLGVLDEVETVIRNVEGTVVVTSDHGNAMGEWFVYGHPKHNPVPAVKRVPWVLAEGAGRDDFEVREPEHVATGLGEQDLGEHLRALGYRS</sequence>
<dbReference type="KEGG" id="ssai:N0B31_19885"/>
<dbReference type="SUPFAM" id="SSF53649">
    <property type="entry name" value="Alkaline phosphatase-like"/>
    <property type="match status" value="1"/>
</dbReference>
<organism evidence="1 2">
    <name type="scientific">Salinirubellus salinus</name>
    <dbReference type="NCBI Taxonomy" id="1364945"/>
    <lineage>
        <taxon>Archaea</taxon>
        <taxon>Methanobacteriati</taxon>
        <taxon>Methanobacteriota</taxon>
        <taxon>Stenosarchaea group</taxon>
        <taxon>Halobacteria</taxon>
        <taxon>Halobacteriales</taxon>
        <taxon>Natronomonadaceae</taxon>
        <taxon>Salinirubellus</taxon>
    </lineage>
</organism>
<name>A0A9E7R249_9EURY</name>
<dbReference type="RefSeq" id="WP_260593385.1">
    <property type="nucleotide sequence ID" value="NZ_CP104003.1"/>
</dbReference>
<keyword evidence="2" id="KW-1185">Reference proteome</keyword>
<accession>A0A9E7R249</accession>
<dbReference type="EMBL" id="CP104003">
    <property type="protein sequence ID" value="UWM54365.1"/>
    <property type="molecule type" value="Genomic_DNA"/>
</dbReference>
<reference evidence="1" key="1">
    <citation type="submission" date="2022-09" db="EMBL/GenBank/DDBJ databases">
        <title>Diverse halophilic archaea isolated from saline environments.</title>
        <authorList>
            <person name="Cui H.-L."/>
        </authorList>
    </citation>
    <scope>NUCLEOTIDE SEQUENCE</scope>
    <source>
        <strain evidence="1">ZS-35-S2</strain>
    </source>
</reference>
<evidence type="ECO:0000313" key="1">
    <source>
        <dbReference type="EMBL" id="UWM54365.1"/>
    </source>
</evidence>
<dbReference type="Gene3D" id="3.40.720.10">
    <property type="entry name" value="Alkaline Phosphatase, subunit A"/>
    <property type="match status" value="1"/>
</dbReference>
<dbReference type="Proteomes" id="UP001057580">
    <property type="component" value="Chromosome"/>
</dbReference>